<dbReference type="Gene3D" id="3.40.50.1820">
    <property type="entry name" value="alpha/beta hydrolase"/>
    <property type="match status" value="1"/>
</dbReference>
<keyword evidence="2" id="KW-0378">Hydrolase</keyword>
<dbReference type="PANTHER" id="PTHR37017:SF11">
    <property type="entry name" value="ESTERASE_LIPASE_THIOESTERASE DOMAIN-CONTAINING PROTEIN"/>
    <property type="match status" value="1"/>
</dbReference>
<sequence length="243" mass="25651">MQEDIKEAAPGITIVLVHGAFVDGSGWRAVHDRLNRNGYRVVVVQNAIRSLEDDVANTRRAIAAAPGAVILVGHSYGGVVISEAGNDPKVVALVYVAAFIADAGESVQTLTANHVPVGSKPPFLPTGDGYLLFDTSKFPEVFGGDIPPETSGFMAAALKPWAIASMAGKVTAAAWRVKPNWYVVATDDRLVHPSLQRRMAERAGAHVVEVAGSHAIYMTQPETIAMTIVQAARATADCGVNQA</sequence>
<protein>
    <submittedName>
        <fullName evidence="2">Alpha/beta hydrolase</fullName>
    </submittedName>
</protein>
<dbReference type="OrthoDB" id="9814966at2"/>
<evidence type="ECO:0000313" key="3">
    <source>
        <dbReference type="Proteomes" id="UP000238563"/>
    </source>
</evidence>
<evidence type="ECO:0000259" key="1">
    <source>
        <dbReference type="Pfam" id="PF12697"/>
    </source>
</evidence>
<accession>A0A2S9JGZ8</accession>
<feature type="domain" description="AB hydrolase-1" evidence="1">
    <location>
        <begin position="14"/>
        <end position="225"/>
    </location>
</feature>
<proteinExistence type="predicted"/>
<dbReference type="InterPro" id="IPR000073">
    <property type="entry name" value="AB_hydrolase_1"/>
</dbReference>
<dbReference type="Proteomes" id="UP000238563">
    <property type="component" value="Unassembled WGS sequence"/>
</dbReference>
<keyword evidence="3" id="KW-1185">Reference proteome</keyword>
<dbReference type="GO" id="GO:0016787">
    <property type="term" value="F:hydrolase activity"/>
    <property type="evidence" value="ECO:0007669"/>
    <property type="project" value="UniProtKB-KW"/>
</dbReference>
<reference evidence="2 3" key="1">
    <citation type="submission" date="2018-02" db="EMBL/GenBank/DDBJ databases">
        <title>The draft genome of Phyllobacterium myrsinacearum DSM5892.</title>
        <authorList>
            <person name="Li L."/>
            <person name="Liu L."/>
            <person name="Zhang X."/>
            <person name="Wang T."/>
        </authorList>
    </citation>
    <scope>NUCLEOTIDE SEQUENCE [LARGE SCALE GENOMIC DNA]</scope>
    <source>
        <strain evidence="2 3">DSM 5892</strain>
    </source>
</reference>
<gene>
    <name evidence="2" type="ORF">C5750_14610</name>
</gene>
<comment type="caution">
    <text evidence="2">The sequence shown here is derived from an EMBL/GenBank/DDBJ whole genome shotgun (WGS) entry which is preliminary data.</text>
</comment>
<dbReference type="Pfam" id="PF12697">
    <property type="entry name" value="Abhydrolase_6"/>
    <property type="match status" value="1"/>
</dbReference>
<dbReference type="InterPro" id="IPR052897">
    <property type="entry name" value="Sec-Metab_Biosynth_Hydrolase"/>
</dbReference>
<name>A0A2S9JGZ8_9HYPH</name>
<dbReference type="InterPro" id="IPR029058">
    <property type="entry name" value="AB_hydrolase_fold"/>
</dbReference>
<organism evidence="2 3">
    <name type="scientific">Phyllobacterium myrsinacearum</name>
    <dbReference type="NCBI Taxonomy" id="28101"/>
    <lineage>
        <taxon>Bacteria</taxon>
        <taxon>Pseudomonadati</taxon>
        <taxon>Pseudomonadota</taxon>
        <taxon>Alphaproteobacteria</taxon>
        <taxon>Hyphomicrobiales</taxon>
        <taxon>Phyllobacteriaceae</taxon>
        <taxon>Phyllobacterium</taxon>
    </lineage>
</organism>
<dbReference type="PANTHER" id="PTHR37017">
    <property type="entry name" value="AB HYDROLASE-1 DOMAIN-CONTAINING PROTEIN-RELATED"/>
    <property type="match status" value="1"/>
</dbReference>
<dbReference type="AlphaFoldDB" id="A0A2S9JGZ8"/>
<dbReference type="SUPFAM" id="SSF53474">
    <property type="entry name" value="alpha/beta-Hydrolases"/>
    <property type="match status" value="1"/>
</dbReference>
<dbReference type="EMBL" id="PVBT01000004">
    <property type="protein sequence ID" value="PRD52147.1"/>
    <property type="molecule type" value="Genomic_DNA"/>
</dbReference>
<evidence type="ECO:0000313" key="2">
    <source>
        <dbReference type="EMBL" id="PRD52147.1"/>
    </source>
</evidence>